<sequence length="323" mass="34753">MISTDEGTRSLLGGARESARKQEALSACLGPVIRSALIDPDVVEVCVNPDGRIWLDTHASGRRVAGQLDPHAAENLVCLLADRVGVRADRNHPRASGVLESGERFHALLPPIVEAPTFSLRKRSTQVFTLDDYVSAGTMRENQAAELRDAVNTRKNIVVVGGTGSGKTTLCNALLAEKGFHGDRVILIEDTAELQCLVPDSVSMRVAENAGATLRDLLRDTMRMRPDRIVIGEVRGGEALDLVKAWNTGHPGGLGTLHADGAVAGLRRLEELISEVAVNVNRVAIGEAVDVLVSIRRGADGRRVEEIVHVDGYDPQTGSYRTR</sequence>
<accession>I0IJJ3</accession>
<dbReference type="GO" id="GO:0016887">
    <property type="term" value="F:ATP hydrolysis activity"/>
    <property type="evidence" value="ECO:0007669"/>
    <property type="project" value="InterPro"/>
</dbReference>
<name>I0IJJ3_PHYMF</name>
<evidence type="ECO:0000259" key="2">
    <source>
        <dbReference type="SMART" id="SM00382"/>
    </source>
</evidence>
<dbReference type="KEGG" id="phm:PSMK_p00690"/>
<dbReference type="RefSeq" id="WP_014438634.1">
    <property type="nucleotide sequence ID" value="NC_017081.1"/>
</dbReference>
<evidence type="ECO:0000256" key="1">
    <source>
        <dbReference type="ARBA" id="ARBA00006611"/>
    </source>
</evidence>
<dbReference type="SMART" id="SM00382">
    <property type="entry name" value="AAA"/>
    <property type="match status" value="1"/>
</dbReference>
<reference evidence="3 4" key="1">
    <citation type="submission" date="2012-02" db="EMBL/GenBank/DDBJ databases">
        <title>Complete genome sequence of Phycisphaera mikurensis NBRC 102666.</title>
        <authorList>
            <person name="Ankai A."/>
            <person name="Hosoyama A."/>
            <person name="Terui Y."/>
            <person name="Sekine M."/>
            <person name="Fukai R."/>
            <person name="Kato Y."/>
            <person name="Nakamura S."/>
            <person name="Yamada-Narita S."/>
            <person name="Kawakoshi A."/>
            <person name="Fukunaga Y."/>
            <person name="Yamazaki S."/>
            <person name="Fujita N."/>
        </authorList>
    </citation>
    <scope>NUCLEOTIDE SEQUENCE [LARGE SCALE GENOMIC DNA]</scope>
    <source>
        <strain evidence="4">NBRC 102666 / KCTC 22515 / FYK2301M01</strain>
        <plasmid evidence="3 4">pPSMK1</plasmid>
    </source>
</reference>
<keyword evidence="3" id="KW-0614">Plasmid</keyword>
<dbReference type="InterPro" id="IPR027417">
    <property type="entry name" value="P-loop_NTPase"/>
</dbReference>
<comment type="similarity">
    <text evidence="1">Belongs to the GSP E family.</text>
</comment>
<geneLocation type="plasmid" evidence="3 4">
    <name>pPSMK1</name>
</geneLocation>
<dbReference type="PANTHER" id="PTHR30486:SF6">
    <property type="entry name" value="TYPE IV PILUS RETRACTATION ATPASE PILT"/>
    <property type="match status" value="1"/>
</dbReference>
<dbReference type="InterPro" id="IPR014149">
    <property type="entry name" value="Conjug-transfer_TrbB"/>
</dbReference>
<dbReference type="Gene3D" id="3.30.450.90">
    <property type="match status" value="1"/>
</dbReference>
<keyword evidence="4" id="KW-1185">Reference proteome</keyword>
<dbReference type="InterPro" id="IPR001482">
    <property type="entry name" value="T2SS/T4SS_dom"/>
</dbReference>
<proteinExistence type="inferred from homology"/>
<dbReference type="Gene3D" id="3.40.50.300">
    <property type="entry name" value="P-loop containing nucleotide triphosphate hydrolases"/>
    <property type="match status" value="1"/>
</dbReference>
<dbReference type="GO" id="GO:0005737">
    <property type="term" value="C:cytoplasm"/>
    <property type="evidence" value="ECO:0007669"/>
    <property type="project" value="InterPro"/>
</dbReference>
<dbReference type="GO" id="GO:0005524">
    <property type="term" value="F:ATP binding"/>
    <property type="evidence" value="ECO:0007669"/>
    <property type="project" value="InterPro"/>
</dbReference>
<organism evidence="3 4">
    <name type="scientific">Phycisphaera mikurensis (strain NBRC 102666 / KCTC 22515 / FYK2301M01)</name>
    <dbReference type="NCBI Taxonomy" id="1142394"/>
    <lineage>
        <taxon>Bacteria</taxon>
        <taxon>Pseudomonadati</taxon>
        <taxon>Planctomycetota</taxon>
        <taxon>Phycisphaerae</taxon>
        <taxon>Phycisphaerales</taxon>
        <taxon>Phycisphaeraceae</taxon>
        <taxon>Phycisphaera</taxon>
    </lineage>
</organism>
<gene>
    <name evidence="3" type="primary">trbB</name>
    <name evidence="3" type="ordered locus">PSMK_p00690</name>
</gene>
<feature type="domain" description="AAA+ ATPase" evidence="2">
    <location>
        <begin position="153"/>
        <end position="314"/>
    </location>
</feature>
<dbReference type="EMBL" id="AP012339">
    <property type="protein sequence ID" value="BAM05431.1"/>
    <property type="molecule type" value="Genomic_DNA"/>
</dbReference>
<dbReference type="OrthoDB" id="9810761at2"/>
<evidence type="ECO:0000313" key="3">
    <source>
        <dbReference type="EMBL" id="BAM05431.1"/>
    </source>
</evidence>
<dbReference type="SUPFAM" id="SSF52540">
    <property type="entry name" value="P-loop containing nucleoside triphosphate hydrolases"/>
    <property type="match status" value="1"/>
</dbReference>
<dbReference type="NCBIfam" id="TIGR02782">
    <property type="entry name" value="TrbB_P"/>
    <property type="match status" value="1"/>
</dbReference>
<dbReference type="AlphaFoldDB" id="I0IJJ3"/>
<dbReference type="PANTHER" id="PTHR30486">
    <property type="entry name" value="TWITCHING MOTILITY PROTEIN PILT"/>
    <property type="match status" value="1"/>
</dbReference>
<dbReference type="Proteomes" id="UP000007881">
    <property type="component" value="Plasmid pPSMK1"/>
</dbReference>
<dbReference type="InterPro" id="IPR003593">
    <property type="entry name" value="AAA+_ATPase"/>
</dbReference>
<dbReference type="HOGENOM" id="CLU_005379_3_0_0"/>
<dbReference type="Pfam" id="PF00437">
    <property type="entry name" value="T2SSE"/>
    <property type="match status" value="1"/>
</dbReference>
<dbReference type="CDD" id="cd01130">
    <property type="entry name" value="VirB11-like_ATPase"/>
    <property type="match status" value="1"/>
</dbReference>
<protein>
    <submittedName>
        <fullName evidence="3">Conjugal transfer protein TrbB</fullName>
    </submittedName>
</protein>
<dbReference type="InterPro" id="IPR050921">
    <property type="entry name" value="T4SS_GSP_E_ATPase"/>
</dbReference>
<dbReference type="eggNOG" id="COG4962">
    <property type="taxonomic scope" value="Bacteria"/>
</dbReference>
<evidence type="ECO:0000313" key="4">
    <source>
        <dbReference type="Proteomes" id="UP000007881"/>
    </source>
</evidence>